<organism evidence="2 5">
    <name type="scientific">Bradyrhizobium zhengyangense</name>
    <dbReference type="NCBI Taxonomy" id="2911009"/>
    <lineage>
        <taxon>Bacteria</taxon>
        <taxon>Pseudomonadati</taxon>
        <taxon>Pseudomonadota</taxon>
        <taxon>Alphaproteobacteria</taxon>
        <taxon>Hyphomicrobiales</taxon>
        <taxon>Nitrobacteraceae</taxon>
        <taxon>Bradyrhizobium</taxon>
    </lineage>
</organism>
<feature type="region of interest" description="Disordered" evidence="1">
    <location>
        <begin position="1"/>
        <end position="21"/>
    </location>
</feature>
<gene>
    <name evidence="3" type="ORF">L6637_28590</name>
    <name evidence="2" type="ORF">L6654_22535</name>
</gene>
<dbReference type="Proteomes" id="UP001139012">
    <property type="component" value="Unassembled WGS sequence"/>
</dbReference>
<dbReference type="EMBL" id="JAKLTY010000014">
    <property type="protein sequence ID" value="MCG2629412.1"/>
    <property type="molecule type" value="Genomic_DNA"/>
</dbReference>
<evidence type="ECO:0000313" key="2">
    <source>
        <dbReference type="EMBL" id="MCG2629412.1"/>
    </source>
</evidence>
<dbReference type="Proteomes" id="UP001139054">
    <property type="component" value="Unassembled WGS sequence"/>
</dbReference>
<evidence type="ECO:0000313" key="3">
    <source>
        <dbReference type="EMBL" id="MCG2670926.1"/>
    </source>
</evidence>
<evidence type="ECO:0000313" key="5">
    <source>
        <dbReference type="Proteomes" id="UP001139054"/>
    </source>
</evidence>
<sequence>MDREVEGFITGHRPKDSNAGNDYGDCWIETIAAEIEKYPRYDIAALDHPPVPHKRRGRTNFDVAIAKVAKEGRKAARASRNSGAG</sequence>
<dbReference type="AlphaFoldDB" id="A0A9X1RD90"/>
<accession>A0A9X1RD90</accession>
<keyword evidence="4" id="KW-1185">Reference proteome</keyword>
<evidence type="ECO:0000256" key="1">
    <source>
        <dbReference type="SAM" id="MobiDB-lite"/>
    </source>
</evidence>
<dbReference type="GeneID" id="39481147"/>
<comment type="caution">
    <text evidence="2">The sequence shown here is derived from an EMBL/GenBank/DDBJ whole genome shotgun (WGS) entry which is preliminary data.</text>
</comment>
<evidence type="ECO:0000313" key="4">
    <source>
        <dbReference type="Proteomes" id="UP001139012"/>
    </source>
</evidence>
<dbReference type="RefSeq" id="WP_128929604.1">
    <property type="nucleotide sequence ID" value="NZ_JAKLTY010000014.1"/>
</dbReference>
<reference evidence="2" key="1">
    <citation type="submission" date="2022-01" db="EMBL/GenBank/DDBJ databases">
        <title>Genome sequnece data of strain Bradyrhizobium sp. nov.</title>
        <authorList>
            <person name="Zhang J."/>
        </authorList>
    </citation>
    <scope>NUCLEOTIDE SEQUENCE</scope>
    <source>
        <strain evidence="3">WYCCWR 12774</strain>
        <strain evidence="2">WYCCWR 13023</strain>
    </source>
</reference>
<protein>
    <submittedName>
        <fullName evidence="2">Uncharacterized protein</fullName>
    </submittedName>
</protein>
<dbReference type="EMBL" id="JAKLUA010000011">
    <property type="protein sequence ID" value="MCG2670926.1"/>
    <property type="molecule type" value="Genomic_DNA"/>
</dbReference>
<proteinExistence type="predicted"/>
<name>A0A9X1RD90_9BRAD</name>